<dbReference type="PROSITE" id="PS51464">
    <property type="entry name" value="SIS"/>
    <property type="match status" value="1"/>
</dbReference>
<dbReference type="OrthoDB" id="1649815at2"/>
<accession>A0A1Y4T153</accession>
<evidence type="ECO:0000313" key="3">
    <source>
        <dbReference type="Proteomes" id="UP000195305"/>
    </source>
</evidence>
<dbReference type="SUPFAM" id="SSF53697">
    <property type="entry name" value="SIS domain"/>
    <property type="match status" value="1"/>
</dbReference>
<dbReference type="InterPro" id="IPR036388">
    <property type="entry name" value="WH-like_DNA-bd_sf"/>
</dbReference>
<gene>
    <name evidence="2" type="ORF">B5E75_02255</name>
</gene>
<dbReference type="RefSeq" id="WP_087357173.1">
    <property type="nucleotide sequence ID" value="NZ_NFLJ01000005.1"/>
</dbReference>
<dbReference type="GO" id="GO:0003700">
    <property type="term" value="F:DNA-binding transcription factor activity"/>
    <property type="evidence" value="ECO:0007669"/>
    <property type="project" value="InterPro"/>
</dbReference>
<dbReference type="GO" id="GO:0097367">
    <property type="term" value="F:carbohydrate derivative binding"/>
    <property type="evidence" value="ECO:0007669"/>
    <property type="project" value="InterPro"/>
</dbReference>
<dbReference type="InterPro" id="IPR046348">
    <property type="entry name" value="SIS_dom_sf"/>
</dbReference>
<dbReference type="AlphaFoldDB" id="A0A1Y4T153"/>
<dbReference type="GO" id="GO:0003677">
    <property type="term" value="F:DNA binding"/>
    <property type="evidence" value="ECO:0007669"/>
    <property type="project" value="InterPro"/>
</dbReference>
<comment type="caution">
    <text evidence="2">The sequence shown here is derived from an EMBL/GenBank/DDBJ whole genome shotgun (WGS) entry which is preliminary data.</text>
</comment>
<proteinExistence type="predicted"/>
<dbReference type="PANTHER" id="PTHR30514:SF1">
    <property type="entry name" value="HTH-TYPE TRANSCRIPTIONAL REGULATOR HEXR-RELATED"/>
    <property type="match status" value="1"/>
</dbReference>
<dbReference type="Gene3D" id="3.40.50.10490">
    <property type="entry name" value="Glucose-6-phosphate isomerase like protein, domain 1"/>
    <property type="match status" value="1"/>
</dbReference>
<feature type="domain" description="SIS" evidence="1">
    <location>
        <begin position="116"/>
        <end position="250"/>
    </location>
</feature>
<sequence>MDIVLSRILKYLNGCLDDDHMYRIGLFIVHHYVEMEDYSLQRVMDEGGFQEDEILDFCQHLGFQTYEEFQSELVADYMLRVSQIRARMLGISASQLIEQLDASYDKDTFIKELEQICELIFKKKRVIIIGALYPTSIAVEFQTDFITFGKEVIQYHHFVKDFQFQKDDVVIFISATGRTLHDYLKESADQNIHDAKIVLLTQNVKYKKKNDLGADYVVQVPGRFDGIQFNYQIMMVFDILRIYYYTKYYI</sequence>
<dbReference type="GO" id="GO:1901135">
    <property type="term" value="P:carbohydrate derivative metabolic process"/>
    <property type="evidence" value="ECO:0007669"/>
    <property type="project" value="InterPro"/>
</dbReference>
<keyword evidence="3" id="KW-1185">Reference proteome</keyword>
<dbReference type="InterPro" id="IPR047640">
    <property type="entry name" value="RpiR-like"/>
</dbReference>
<evidence type="ECO:0000259" key="1">
    <source>
        <dbReference type="PROSITE" id="PS51464"/>
    </source>
</evidence>
<organism evidence="2 3">
    <name type="scientific">Massilimicrobiota timonensis</name>
    <dbReference type="NCBI Taxonomy" id="1776392"/>
    <lineage>
        <taxon>Bacteria</taxon>
        <taxon>Bacillati</taxon>
        <taxon>Bacillota</taxon>
        <taxon>Erysipelotrichia</taxon>
        <taxon>Erysipelotrichales</taxon>
        <taxon>Erysipelotrichaceae</taxon>
        <taxon>Massilimicrobiota</taxon>
    </lineage>
</organism>
<dbReference type="EMBL" id="NFLJ01000005">
    <property type="protein sequence ID" value="OUQ35874.1"/>
    <property type="molecule type" value="Genomic_DNA"/>
</dbReference>
<protein>
    <recommendedName>
        <fullName evidence="1">SIS domain-containing protein</fullName>
    </recommendedName>
</protein>
<dbReference type="Proteomes" id="UP000195305">
    <property type="component" value="Unassembled WGS sequence"/>
</dbReference>
<dbReference type="Gene3D" id="1.10.10.10">
    <property type="entry name" value="Winged helix-like DNA-binding domain superfamily/Winged helix DNA-binding domain"/>
    <property type="match status" value="1"/>
</dbReference>
<dbReference type="InterPro" id="IPR001347">
    <property type="entry name" value="SIS_dom"/>
</dbReference>
<name>A0A1Y4T153_9FIRM</name>
<reference evidence="2 3" key="1">
    <citation type="journal article" date="2018" name="BMC Genomics">
        <title>Whole genome sequencing and function prediction of 133 gut anaerobes isolated from chicken caecum in pure cultures.</title>
        <authorList>
            <person name="Medvecky M."/>
            <person name="Cejkova D."/>
            <person name="Polansky O."/>
            <person name="Karasova D."/>
            <person name="Kubasova T."/>
            <person name="Cizek A."/>
            <person name="Rychlik I."/>
        </authorList>
    </citation>
    <scope>NUCLEOTIDE SEQUENCE [LARGE SCALE GENOMIC DNA]</scope>
    <source>
        <strain evidence="2 3">An13</strain>
    </source>
</reference>
<evidence type="ECO:0000313" key="2">
    <source>
        <dbReference type="EMBL" id="OUQ35874.1"/>
    </source>
</evidence>
<dbReference type="PANTHER" id="PTHR30514">
    <property type="entry name" value="GLUCOKINASE"/>
    <property type="match status" value="1"/>
</dbReference>